<name>A0ABV0JKP2_9CYAN</name>
<gene>
    <name evidence="2" type="ORF">NDI37_05970</name>
</gene>
<accession>A0ABV0JKP2</accession>
<feature type="compositionally biased region" description="Polar residues" evidence="1">
    <location>
        <begin position="83"/>
        <end position="95"/>
    </location>
</feature>
<protein>
    <submittedName>
        <fullName evidence="2">Uncharacterized protein</fullName>
    </submittedName>
</protein>
<evidence type="ECO:0000313" key="3">
    <source>
        <dbReference type="Proteomes" id="UP001442494"/>
    </source>
</evidence>
<sequence length="108" mass="12145">MVFKLNKDFDQQEALQYQSGTRVELKQRPGVVDIIAEYDPMMVPPIWLVNDPQPRYPEELTLVPAAGMNVSWLKAVGSRKVRSQASQSPNSSTRSLAYRSCSLPKVAH</sequence>
<dbReference type="EMBL" id="JAMPKK010000009">
    <property type="protein sequence ID" value="MEP0864008.1"/>
    <property type="molecule type" value="Genomic_DNA"/>
</dbReference>
<proteinExistence type="predicted"/>
<evidence type="ECO:0000313" key="2">
    <source>
        <dbReference type="EMBL" id="MEP0864008.1"/>
    </source>
</evidence>
<organism evidence="2 3">
    <name type="scientific">Funiculus sociatus GB2-A5</name>
    <dbReference type="NCBI Taxonomy" id="2933946"/>
    <lineage>
        <taxon>Bacteria</taxon>
        <taxon>Bacillati</taxon>
        <taxon>Cyanobacteriota</taxon>
        <taxon>Cyanophyceae</taxon>
        <taxon>Coleofasciculales</taxon>
        <taxon>Coleofasciculaceae</taxon>
        <taxon>Funiculus</taxon>
    </lineage>
</organism>
<reference evidence="2 3" key="1">
    <citation type="submission" date="2022-04" db="EMBL/GenBank/DDBJ databases">
        <title>Positive selection, recombination, and allopatry shape intraspecific diversity of widespread and dominant cyanobacteria.</title>
        <authorList>
            <person name="Wei J."/>
            <person name="Shu W."/>
            <person name="Hu C."/>
        </authorList>
    </citation>
    <scope>NUCLEOTIDE SEQUENCE [LARGE SCALE GENOMIC DNA]</scope>
    <source>
        <strain evidence="2 3">GB2-A5</strain>
    </source>
</reference>
<comment type="caution">
    <text evidence="2">The sequence shown here is derived from an EMBL/GenBank/DDBJ whole genome shotgun (WGS) entry which is preliminary data.</text>
</comment>
<keyword evidence="3" id="KW-1185">Reference proteome</keyword>
<evidence type="ECO:0000256" key="1">
    <source>
        <dbReference type="SAM" id="MobiDB-lite"/>
    </source>
</evidence>
<dbReference type="Proteomes" id="UP001442494">
    <property type="component" value="Unassembled WGS sequence"/>
</dbReference>
<feature type="region of interest" description="Disordered" evidence="1">
    <location>
        <begin position="79"/>
        <end position="108"/>
    </location>
</feature>